<name>A0A0J1IPA6_9FIRM</name>
<sequence length="287" mass="31061">MDWKLSTNIGQKIVDLIYQTSGYHAIVCDTTGTIIADSAHARIGIKHRGSQEILTTNCTYVEITADEEIATSGKIKEGYNAGIEIQGQIIGTFGIAGKLDIVRPVAKVAVGMVEMMIRDEELKEVIRNQVQLLSNSVEQAASAVQETAASAEEVASISQVIAQEAQDGENQLKSTTLILDLIHKVAKQTNLLGLNAAIEASRAGEQGRGFSVVAGEVRKLAEESNRSATEIRNILQLFQTIIQKIVDNSLRNSAITQEQAKANQEIAQMIDGVFQVSENLKSLSENI</sequence>
<evidence type="ECO:0000313" key="5">
    <source>
        <dbReference type="Proteomes" id="UP000036356"/>
    </source>
</evidence>
<dbReference type="RefSeq" id="WP_047809742.1">
    <property type="nucleotide sequence ID" value="NZ_LDZY01000005.1"/>
</dbReference>
<reference evidence="4 5" key="1">
    <citation type="submission" date="2015-06" db="EMBL/GenBank/DDBJ databases">
        <title>Draft genome of the moderately acidophilic sulfate reducer Candidatus Desulfosporosinus acididurans strain M1.</title>
        <authorList>
            <person name="Poehlein A."/>
            <person name="Petzsch P."/>
            <person name="Johnson B.D."/>
            <person name="Schloemann M."/>
            <person name="Daniel R."/>
            <person name="Muehling M."/>
        </authorList>
    </citation>
    <scope>NUCLEOTIDE SEQUENCE [LARGE SCALE GENOMIC DNA]</scope>
    <source>
        <strain evidence="4 5">M1</strain>
    </source>
</reference>
<protein>
    <submittedName>
        <fullName evidence="4">Methyl-accepting chemotaxis protein 1</fullName>
    </submittedName>
</protein>
<dbReference type="Proteomes" id="UP000036356">
    <property type="component" value="Unassembled WGS sequence"/>
</dbReference>
<evidence type="ECO:0000313" key="4">
    <source>
        <dbReference type="EMBL" id="KLU66496.1"/>
    </source>
</evidence>
<evidence type="ECO:0000259" key="3">
    <source>
        <dbReference type="PROSITE" id="PS50111"/>
    </source>
</evidence>
<dbReference type="Pfam" id="PF05651">
    <property type="entry name" value="Diacid_rec"/>
    <property type="match status" value="1"/>
</dbReference>
<evidence type="ECO:0000256" key="2">
    <source>
        <dbReference type="PROSITE-ProRule" id="PRU00284"/>
    </source>
</evidence>
<dbReference type="STRING" id="476652.DEAC_c18950"/>
<dbReference type="Gene3D" id="1.10.287.950">
    <property type="entry name" value="Methyl-accepting chemotaxis protein"/>
    <property type="match status" value="1"/>
</dbReference>
<dbReference type="InterPro" id="IPR008599">
    <property type="entry name" value="Diacid_rec"/>
</dbReference>
<dbReference type="PATRIC" id="fig|476652.3.peg.1960"/>
<proteinExistence type="predicted"/>
<dbReference type="GO" id="GO:0007165">
    <property type="term" value="P:signal transduction"/>
    <property type="evidence" value="ECO:0007669"/>
    <property type="project" value="UniProtKB-KW"/>
</dbReference>
<accession>A0A0J1IPA6</accession>
<keyword evidence="5" id="KW-1185">Reference proteome</keyword>
<dbReference type="InterPro" id="IPR004089">
    <property type="entry name" value="MCPsignal_dom"/>
</dbReference>
<comment type="caution">
    <text evidence="4">The sequence shown here is derived from an EMBL/GenBank/DDBJ whole genome shotgun (WGS) entry which is preliminary data.</text>
</comment>
<dbReference type="AlphaFoldDB" id="A0A0J1IPA6"/>
<dbReference type="EMBL" id="LDZY01000005">
    <property type="protein sequence ID" value="KLU66496.1"/>
    <property type="molecule type" value="Genomic_DNA"/>
</dbReference>
<dbReference type="SUPFAM" id="SSF58104">
    <property type="entry name" value="Methyl-accepting chemotaxis protein (MCP) signaling domain"/>
    <property type="match status" value="1"/>
</dbReference>
<dbReference type="PROSITE" id="PS50111">
    <property type="entry name" value="CHEMOTAXIS_TRANSDUC_2"/>
    <property type="match status" value="1"/>
</dbReference>
<dbReference type="GO" id="GO:0016020">
    <property type="term" value="C:membrane"/>
    <property type="evidence" value="ECO:0007669"/>
    <property type="project" value="InterPro"/>
</dbReference>
<feature type="domain" description="Methyl-accepting transducer" evidence="3">
    <location>
        <begin position="126"/>
        <end position="287"/>
    </location>
</feature>
<gene>
    <name evidence="4" type="primary">mcp1_2</name>
    <name evidence="4" type="ORF">DEAC_c18950</name>
</gene>
<organism evidence="4 5">
    <name type="scientific">Desulfosporosinus acididurans</name>
    <dbReference type="NCBI Taxonomy" id="476652"/>
    <lineage>
        <taxon>Bacteria</taxon>
        <taxon>Bacillati</taxon>
        <taxon>Bacillota</taxon>
        <taxon>Clostridia</taxon>
        <taxon>Eubacteriales</taxon>
        <taxon>Desulfitobacteriaceae</taxon>
        <taxon>Desulfosporosinus</taxon>
    </lineage>
</organism>
<dbReference type="SMART" id="SM00283">
    <property type="entry name" value="MA"/>
    <property type="match status" value="1"/>
</dbReference>
<dbReference type="PANTHER" id="PTHR32089">
    <property type="entry name" value="METHYL-ACCEPTING CHEMOTAXIS PROTEIN MCPB"/>
    <property type="match status" value="1"/>
</dbReference>
<evidence type="ECO:0000256" key="1">
    <source>
        <dbReference type="ARBA" id="ARBA00023224"/>
    </source>
</evidence>
<dbReference type="Pfam" id="PF00015">
    <property type="entry name" value="MCPsignal"/>
    <property type="match status" value="1"/>
</dbReference>
<dbReference type="PANTHER" id="PTHR32089:SF112">
    <property type="entry name" value="LYSOZYME-LIKE PROTEIN-RELATED"/>
    <property type="match status" value="1"/>
</dbReference>
<keyword evidence="1 2" id="KW-0807">Transducer</keyword>